<dbReference type="InterPro" id="IPR041268">
    <property type="entry name" value="HU-CCDC81_bac_2"/>
</dbReference>
<evidence type="ECO:0000259" key="1">
    <source>
        <dbReference type="PROSITE" id="PS51724"/>
    </source>
</evidence>
<evidence type="ECO:0000313" key="3">
    <source>
        <dbReference type="Proteomes" id="UP000633278"/>
    </source>
</evidence>
<reference evidence="2" key="2">
    <citation type="submission" date="2020-09" db="EMBL/GenBank/DDBJ databases">
        <authorList>
            <person name="Sun Q."/>
            <person name="Zhou Y."/>
        </authorList>
    </citation>
    <scope>NUCLEOTIDE SEQUENCE</scope>
    <source>
        <strain evidence="2">CGMCC 1.15763</strain>
    </source>
</reference>
<evidence type="ECO:0000313" key="2">
    <source>
        <dbReference type="EMBL" id="GGG93786.1"/>
    </source>
</evidence>
<dbReference type="InterPro" id="IPR036680">
    <property type="entry name" value="SPOR-like_sf"/>
</dbReference>
<name>A0A917HXE6_9FLAO</name>
<dbReference type="Pfam" id="PF05036">
    <property type="entry name" value="SPOR"/>
    <property type="match status" value="1"/>
</dbReference>
<dbReference type="Pfam" id="PF18175">
    <property type="entry name" value="HU-CCDC81_bac_2"/>
    <property type="match status" value="1"/>
</dbReference>
<dbReference type="EMBL" id="BMJW01000001">
    <property type="protein sequence ID" value="GGG93786.1"/>
    <property type="molecule type" value="Genomic_DNA"/>
</dbReference>
<proteinExistence type="predicted"/>
<feature type="domain" description="SPOR" evidence="1">
    <location>
        <begin position="222"/>
        <end position="299"/>
    </location>
</feature>
<dbReference type="RefSeq" id="WP_188598052.1">
    <property type="nucleotide sequence ID" value="NZ_BMJW01000001.1"/>
</dbReference>
<dbReference type="Proteomes" id="UP000633278">
    <property type="component" value="Unassembled WGS sequence"/>
</dbReference>
<protein>
    <recommendedName>
        <fullName evidence="1">SPOR domain-containing protein</fullName>
    </recommendedName>
</protein>
<dbReference type="Pfam" id="PF18174">
    <property type="entry name" value="HU-CCDC81_bac_1"/>
    <property type="match status" value="1"/>
</dbReference>
<sequence>MILANYISDLLYRYDCVIVPNFGGFVTNAVSAKLNAFSHTFYPPSKQITFNAHLKNNDGLLANHIAVSEQISFDKATELIANSVLDWQKQLKNSGVELATIGQLTLNKEQQLVFEPTPSTNYLTSSFGLESVSSPSIKRAEYQEQATKLMAVKTAKKSSSFFKYAATAAVVLTLGAFGWNGYQVNQQKEMAAQQQKEVENKIQSATFVIDTPLPTINLTLETAAPKNFHIIAGAFQFPENAAQKLSELKKAGFDAQIIGKNKWGLIQVTFKSLSTRKEAEKELASLKKSHSEDAWLLIKKL</sequence>
<dbReference type="Gene3D" id="3.30.70.1070">
    <property type="entry name" value="Sporulation related repeat"/>
    <property type="match status" value="1"/>
</dbReference>
<reference evidence="2" key="1">
    <citation type="journal article" date="2014" name="Int. J. Syst. Evol. Microbiol.">
        <title>Complete genome sequence of Corynebacterium casei LMG S-19264T (=DSM 44701T), isolated from a smear-ripened cheese.</title>
        <authorList>
            <consortium name="US DOE Joint Genome Institute (JGI-PGF)"/>
            <person name="Walter F."/>
            <person name="Albersmeier A."/>
            <person name="Kalinowski J."/>
            <person name="Ruckert C."/>
        </authorList>
    </citation>
    <scope>NUCLEOTIDE SEQUENCE</scope>
    <source>
        <strain evidence="2">CGMCC 1.15763</strain>
    </source>
</reference>
<dbReference type="InterPro" id="IPR040495">
    <property type="entry name" value="HU-CCDC81_bac_1"/>
</dbReference>
<dbReference type="InterPro" id="IPR007730">
    <property type="entry name" value="SPOR-like_dom"/>
</dbReference>
<dbReference type="AlphaFoldDB" id="A0A917HXE6"/>
<dbReference type="GO" id="GO:0042834">
    <property type="term" value="F:peptidoglycan binding"/>
    <property type="evidence" value="ECO:0007669"/>
    <property type="project" value="InterPro"/>
</dbReference>
<accession>A0A917HXE6</accession>
<dbReference type="PROSITE" id="PS51724">
    <property type="entry name" value="SPOR"/>
    <property type="match status" value="1"/>
</dbReference>
<comment type="caution">
    <text evidence="2">The sequence shown here is derived from an EMBL/GenBank/DDBJ whole genome shotgun (WGS) entry which is preliminary data.</text>
</comment>
<keyword evidence="3" id="KW-1185">Reference proteome</keyword>
<organism evidence="2 3">
    <name type="scientific">Polaribacter pacificus</name>
    <dbReference type="NCBI Taxonomy" id="1775173"/>
    <lineage>
        <taxon>Bacteria</taxon>
        <taxon>Pseudomonadati</taxon>
        <taxon>Bacteroidota</taxon>
        <taxon>Flavobacteriia</taxon>
        <taxon>Flavobacteriales</taxon>
        <taxon>Flavobacteriaceae</taxon>
    </lineage>
</organism>
<gene>
    <name evidence="2" type="ORF">GCM10011416_08780</name>
</gene>
<dbReference type="SUPFAM" id="SSF110997">
    <property type="entry name" value="Sporulation related repeat"/>
    <property type="match status" value="1"/>
</dbReference>